<gene>
    <name evidence="2" type="ORF">HAX54_008252</name>
</gene>
<dbReference type="Proteomes" id="UP000823775">
    <property type="component" value="Unassembled WGS sequence"/>
</dbReference>
<dbReference type="EMBL" id="JACEIK010142610">
    <property type="protein sequence ID" value="MCE5167525.1"/>
    <property type="molecule type" value="Genomic_DNA"/>
</dbReference>
<evidence type="ECO:0000313" key="2">
    <source>
        <dbReference type="EMBL" id="MCE5167525.1"/>
    </source>
</evidence>
<keyword evidence="3" id="KW-1185">Reference proteome</keyword>
<name>A0ABS8Y792_DATST</name>
<protein>
    <submittedName>
        <fullName evidence="2">Uncharacterized protein</fullName>
    </submittedName>
</protein>
<feature type="chain" id="PRO_5045758595" evidence="1">
    <location>
        <begin position="23"/>
        <end position="73"/>
    </location>
</feature>
<comment type="caution">
    <text evidence="2">The sequence shown here is derived from an EMBL/GenBank/DDBJ whole genome shotgun (WGS) entry which is preliminary data.</text>
</comment>
<sequence length="73" mass="8215">MSAIVVGGCLVVFRFHWWVTSGVSVVDRRGTSSSDDSVNMEGEKDPVIVRRAFVEVRRKNQGKEEGEMGDSWR</sequence>
<proteinExistence type="predicted"/>
<evidence type="ECO:0000313" key="3">
    <source>
        <dbReference type="Proteomes" id="UP000823775"/>
    </source>
</evidence>
<evidence type="ECO:0000256" key="1">
    <source>
        <dbReference type="SAM" id="SignalP"/>
    </source>
</evidence>
<accession>A0ABS8Y792</accession>
<reference evidence="2 3" key="1">
    <citation type="journal article" date="2021" name="BMC Genomics">
        <title>Datura genome reveals duplications of psychoactive alkaloid biosynthetic genes and high mutation rate following tissue culture.</title>
        <authorList>
            <person name="Rajewski A."/>
            <person name="Carter-House D."/>
            <person name="Stajich J."/>
            <person name="Litt A."/>
        </authorList>
    </citation>
    <scope>NUCLEOTIDE SEQUENCE [LARGE SCALE GENOMIC DNA]</scope>
    <source>
        <strain evidence="2">AR-01</strain>
    </source>
</reference>
<keyword evidence="1" id="KW-0732">Signal</keyword>
<feature type="non-terminal residue" evidence="2">
    <location>
        <position position="73"/>
    </location>
</feature>
<organism evidence="2 3">
    <name type="scientific">Datura stramonium</name>
    <name type="common">Jimsonweed</name>
    <name type="synonym">Common thornapple</name>
    <dbReference type="NCBI Taxonomy" id="4076"/>
    <lineage>
        <taxon>Eukaryota</taxon>
        <taxon>Viridiplantae</taxon>
        <taxon>Streptophyta</taxon>
        <taxon>Embryophyta</taxon>
        <taxon>Tracheophyta</taxon>
        <taxon>Spermatophyta</taxon>
        <taxon>Magnoliopsida</taxon>
        <taxon>eudicotyledons</taxon>
        <taxon>Gunneridae</taxon>
        <taxon>Pentapetalae</taxon>
        <taxon>asterids</taxon>
        <taxon>lamiids</taxon>
        <taxon>Solanales</taxon>
        <taxon>Solanaceae</taxon>
        <taxon>Solanoideae</taxon>
        <taxon>Datureae</taxon>
        <taxon>Datura</taxon>
    </lineage>
</organism>
<feature type="signal peptide" evidence="1">
    <location>
        <begin position="1"/>
        <end position="22"/>
    </location>
</feature>